<evidence type="ECO:0000256" key="1">
    <source>
        <dbReference type="SAM" id="SignalP"/>
    </source>
</evidence>
<dbReference type="PROSITE" id="PS51257">
    <property type="entry name" value="PROKAR_LIPOPROTEIN"/>
    <property type="match status" value="1"/>
</dbReference>
<feature type="signal peptide" evidence="1">
    <location>
        <begin position="1"/>
        <end position="22"/>
    </location>
</feature>
<comment type="caution">
    <text evidence="2">The sequence shown here is derived from an EMBL/GenBank/DDBJ whole genome shotgun (WGS) entry which is preliminary data.</text>
</comment>
<name>A0A4Y9F9Z8_9DEIN</name>
<dbReference type="RefSeq" id="WP_135260494.1">
    <property type="nucleotide sequence ID" value="NZ_SJZF01000014.1"/>
</dbReference>
<reference evidence="2 3" key="1">
    <citation type="submission" date="2019-03" db="EMBL/GenBank/DDBJ databases">
        <title>Thermus tengchongensis species for the arsenic transformation mechanism.</title>
        <authorList>
            <person name="Yuan G.C."/>
        </authorList>
    </citation>
    <scope>NUCLEOTIDE SEQUENCE [LARGE SCALE GENOMIC DNA]</scope>
    <source>
        <strain evidence="2 3">15W</strain>
    </source>
</reference>
<gene>
    <name evidence="2" type="ORF">E0687_08500</name>
</gene>
<sequence length="181" mass="19031">MQRMVRLAILAALLAACSIPFNYTINVVQYLEAEGTFQVGAGGISPNPKTVGPVQVTWDPDPRVTVAGATLNFKVCFTSLTPGASFSGDLSYAAYLGGNDATLFQESNKVAQGTRDIAGLSNGQVCTEGQASLTESQLAAIRSGTFFVGARISGSAISNQEATIRYRAEVFDLRISGSVRP</sequence>
<keyword evidence="1" id="KW-0732">Signal</keyword>
<accession>A0A4Y9F9Z8</accession>
<proteinExistence type="predicted"/>
<dbReference type="Proteomes" id="UP000297668">
    <property type="component" value="Unassembled WGS sequence"/>
</dbReference>
<organism evidence="2 3">
    <name type="scientific">Thermus tengchongensis</name>
    <dbReference type="NCBI Taxonomy" id="1214928"/>
    <lineage>
        <taxon>Bacteria</taxon>
        <taxon>Thermotogati</taxon>
        <taxon>Deinococcota</taxon>
        <taxon>Deinococci</taxon>
        <taxon>Thermales</taxon>
        <taxon>Thermaceae</taxon>
        <taxon>Thermus</taxon>
    </lineage>
</organism>
<protein>
    <submittedName>
        <fullName evidence="2">Uncharacterized protein</fullName>
    </submittedName>
</protein>
<evidence type="ECO:0000313" key="2">
    <source>
        <dbReference type="EMBL" id="TFU25931.1"/>
    </source>
</evidence>
<evidence type="ECO:0000313" key="3">
    <source>
        <dbReference type="Proteomes" id="UP000297668"/>
    </source>
</evidence>
<feature type="chain" id="PRO_5021390203" evidence="1">
    <location>
        <begin position="23"/>
        <end position="181"/>
    </location>
</feature>
<dbReference type="EMBL" id="SJZF01000014">
    <property type="protein sequence ID" value="TFU25931.1"/>
    <property type="molecule type" value="Genomic_DNA"/>
</dbReference>
<dbReference type="AlphaFoldDB" id="A0A4Y9F9Z8"/>